<gene>
    <name evidence="3" type="ORF">GCM10008906_24020</name>
</gene>
<evidence type="ECO:0000259" key="2">
    <source>
        <dbReference type="Pfam" id="PF06722"/>
    </source>
</evidence>
<evidence type="ECO:0000259" key="1">
    <source>
        <dbReference type="Pfam" id="PF03033"/>
    </source>
</evidence>
<dbReference type="Gene3D" id="3.40.50.2000">
    <property type="entry name" value="Glycogen Phosphorylase B"/>
    <property type="match status" value="2"/>
</dbReference>
<dbReference type="InterPro" id="IPR050426">
    <property type="entry name" value="Glycosyltransferase_28"/>
</dbReference>
<sequence length="414" mass="46319">MITILCNGSRGDIQPYVALALEIKKQGGKVRVVTGKSFKDYVESYGVDFLPLSADYKSIDLDPKFIEDAQSSDNPLKMLLVFNKMKKYASFVTEEMYDLCDGSDVIVYHPGCTIGYFVAENMGIPSVLASPFPMHRTKERASVVTYGRFKLPNKLTYKLLQGMLWMISKTNVVSFFKKKFGELPKGFGCPFERVDEKHPSIISCSNHVFSRPSDWNTNIYQSGYWFLNENKEYNPDKKLKDFLDKGEKPIYFGFGSVFNEKQKYHVFNIIKKALDNSGKRGIISGMGNFENLPDNIITIGSVPHTWLFKKVAAVCHHGGAGTTAAGFSAGVPSIIVPFSNDQFAWAHRSYELGVGSESISRKKLTESALTKAIKYALSEEVKVNAKNLSEKMANENGLMDCTRIIIDLDKGKGK</sequence>
<protein>
    <submittedName>
        <fullName evidence="3">Glycosyltransferase</fullName>
    </submittedName>
</protein>
<dbReference type="InterPro" id="IPR002213">
    <property type="entry name" value="UDP_glucos_trans"/>
</dbReference>
<dbReference type="Pfam" id="PF06722">
    <property type="entry name" value="EryCIII-like_C"/>
    <property type="match status" value="1"/>
</dbReference>
<name>A0ABN1JKZ0_9CLOT</name>
<dbReference type="Proteomes" id="UP001501510">
    <property type="component" value="Unassembled WGS sequence"/>
</dbReference>
<keyword evidence="4" id="KW-1185">Reference proteome</keyword>
<dbReference type="InterPro" id="IPR004276">
    <property type="entry name" value="GlycoTrans_28_N"/>
</dbReference>
<organism evidence="3 4">
    <name type="scientific">Clostridium oceanicum</name>
    <dbReference type="NCBI Taxonomy" id="1543"/>
    <lineage>
        <taxon>Bacteria</taxon>
        <taxon>Bacillati</taxon>
        <taxon>Bacillota</taxon>
        <taxon>Clostridia</taxon>
        <taxon>Eubacteriales</taxon>
        <taxon>Clostridiaceae</taxon>
        <taxon>Clostridium</taxon>
    </lineage>
</organism>
<dbReference type="Pfam" id="PF03033">
    <property type="entry name" value="Glyco_transf_28"/>
    <property type="match status" value="1"/>
</dbReference>
<dbReference type="RefSeq" id="WP_343761880.1">
    <property type="nucleotide sequence ID" value="NZ_BAAACG010000010.1"/>
</dbReference>
<feature type="domain" description="Glycosyltransferase family 28 N-terminal" evidence="1">
    <location>
        <begin position="2"/>
        <end position="138"/>
    </location>
</feature>
<accession>A0ABN1JKZ0</accession>
<dbReference type="SUPFAM" id="SSF53756">
    <property type="entry name" value="UDP-Glycosyltransferase/glycogen phosphorylase"/>
    <property type="match status" value="1"/>
</dbReference>
<dbReference type="PANTHER" id="PTHR48050:SF13">
    <property type="entry name" value="STEROL 3-BETA-GLUCOSYLTRANSFERASE UGT80A2"/>
    <property type="match status" value="1"/>
</dbReference>
<evidence type="ECO:0000313" key="3">
    <source>
        <dbReference type="EMBL" id="GAA0742031.1"/>
    </source>
</evidence>
<dbReference type="InterPro" id="IPR010610">
    <property type="entry name" value="EryCIII-like_C"/>
</dbReference>
<evidence type="ECO:0000313" key="4">
    <source>
        <dbReference type="Proteomes" id="UP001501510"/>
    </source>
</evidence>
<comment type="caution">
    <text evidence="3">The sequence shown here is derived from an EMBL/GenBank/DDBJ whole genome shotgun (WGS) entry which is preliminary data.</text>
</comment>
<feature type="domain" description="Erythromycin biosynthesis protein CIII-like C-terminal" evidence="2">
    <location>
        <begin position="289"/>
        <end position="395"/>
    </location>
</feature>
<dbReference type="PANTHER" id="PTHR48050">
    <property type="entry name" value="STEROL 3-BETA-GLUCOSYLTRANSFERASE"/>
    <property type="match status" value="1"/>
</dbReference>
<proteinExistence type="predicted"/>
<dbReference type="EMBL" id="BAAACG010000010">
    <property type="protein sequence ID" value="GAA0742031.1"/>
    <property type="molecule type" value="Genomic_DNA"/>
</dbReference>
<dbReference type="CDD" id="cd03784">
    <property type="entry name" value="GT1_Gtf-like"/>
    <property type="match status" value="1"/>
</dbReference>
<reference evidence="3 4" key="1">
    <citation type="journal article" date="2019" name="Int. J. Syst. Evol. Microbiol.">
        <title>The Global Catalogue of Microorganisms (GCM) 10K type strain sequencing project: providing services to taxonomists for standard genome sequencing and annotation.</title>
        <authorList>
            <consortium name="The Broad Institute Genomics Platform"/>
            <consortium name="The Broad Institute Genome Sequencing Center for Infectious Disease"/>
            <person name="Wu L."/>
            <person name="Ma J."/>
        </authorList>
    </citation>
    <scope>NUCLEOTIDE SEQUENCE [LARGE SCALE GENOMIC DNA]</scope>
    <source>
        <strain evidence="3 4">JCM 1407</strain>
    </source>
</reference>